<dbReference type="InterPro" id="IPR000014">
    <property type="entry name" value="PAS"/>
</dbReference>
<evidence type="ECO:0000256" key="1">
    <source>
        <dbReference type="ARBA" id="ARBA00004370"/>
    </source>
</evidence>
<dbReference type="SUPFAM" id="SSF58104">
    <property type="entry name" value="Methyl-accepting chemotaxis protein (MCP) signaling domain"/>
    <property type="match status" value="1"/>
</dbReference>
<dbReference type="PANTHER" id="PTHR32089:SF74">
    <property type="entry name" value="METHYL-ACCEPTING CHEMOTAXIS PROTEIN AER"/>
    <property type="match status" value="1"/>
</dbReference>
<dbReference type="EMBL" id="BAABWH010000004">
    <property type="protein sequence ID" value="GAA6145814.1"/>
    <property type="molecule type" value="Genomic_DNA"/>
</dbReference>
<dbReference type="Pfam" id="PF00015">
    <property type="entry name" value="MCPsignal"/>
    <property type="match status" value="1"/>
</dbReference>
<evidence type="ECO:0000256" key="4">
    <source>
        <dbReference type="PROSITE-ProRule" id="PRU00284"/>
    </source>
</evidence>
<dbReference type="InterPro" id="IPR004090">
    <property type="entry name" value="Chemotax_Me-accpt_rcpt"/>
</dbReference>
<dbReference type="SMART" id="SM00283">
    <property type="entry name" value="MA"/>
    <property type="match status" value="1"/>
</dbReference>
<dbReference type="SUPFAM" id="SSF55785">
    <property type="entry name" value="PYP-like sensor domain (PAS domain)"/>
    <property type="match status" value="1"/>
</dbReference>
<dbReference type="Proteomes" id="UP001481413">
    <property type="component" value="Unassembled WGS sequence"/>
</dbReference>
<feature type="transmembrane region" description="Helical" evidence="5">
    <location>
        <begin position="147"/>
        <end position="167"/>
    </location>
</feature>
<dbReference type="Pfam" id="PF08447">
    <property type="entry name" value="PAS_3"/>
    <property type="match status" value="1"/>
</dbReference>
<comment type="subcellular location">
    <subcellularLocation>
        <location evidence="1">Membrane</location>
    </subcellularLocation>
</comment>
<evidence type="ECO:0000313" key="9">
    <source>
        <dbReference type="Proteomes" id="UP001481413"/>
    </source>
</evidence>
<keyword evidence="5" id="KW-0472">Membrane</keyword>
<keyword evidence="5" id="KW-0812">Transmembrane</keyword>
<dbReference type="InterPro" id="IPR013655">
    <property type="entry name" value="PAS_fold_3"/>
</dbReference>
<comment type="caution">
    <text evidence="8">The sequence shown here is derived from an EMBL/GenBank/DDBJ whole genome shotgun (WGS) entry which is preliminary data.</text>
</comment>
<evidence type="ECO:0000259" key="7">
    <source>
        <dbReference type="PROSITE" id="PS50112"/>
    </source>
</evidence>
<evidence type="ECO:0000256" key="2">
    <source>
        <dbReference type="ARBA" id="ARBA00023224"/>
    </source>
</evidence>
<dbReference type="RefSeq" id="WP_353294900.1">
    <property type="nucleotide sequence ID" value="NZ_BAABWH010000004.1"/>
</dbReference>
<evidence type="ECO:0000256" key="5">
    <source>
        <dbReference type="SAM" id="Phobius"/>
    </source>
</evidence>
<dbReference type="PROSITE" id="PS50111">
    <property type="entry name" value="CHEMOTAXIS_TRANSDUC_2"/>
    <property type="match status" value="1"/>
</dbReference>
<keyword evidence="9" id="KW-1185">Reference proteome</keyword>
<dbReference type="InterPro" id="IPR035965">
    <property type="entry name" value="PAS-like_dom_sf"/>
</dbReference>
<keyword evidence="5" id="KW-1133">Transmembrane helix</keyword>
<evidence type="ECO:0000256" key="3">
    <source>
        <dbReference type="ARBA" id="ARBA00029447"/>
    </source>
</evidence>
<dbReference type="PROSITE" id="PS50112">
    <property type="entry name" value="PAS"/>
    <property type="match status" value="1"/>
</dbReference>
<reference evidence="8 9" key="1">
    <citation type="submission" date="2024-04" db="EMBL/GenBank/DDBJ databases">
        <title>Draft genome sequence of Thalassolituus maritimus NBRC 116585.</title>
        <authorList>
            <person name="Miyakawa T."/>
            <person name="Kusuya Y."/>
            <person name="Miura T."/>
        </authorList>
    </citation>
    <scope>NUCLEOTIDE SEQUENCE [LARGE SCALE GENOMIC DNA]</scope>
    <source>
        <strain evidence="8 9">5NW40-0001</strain>
    </source>
</reference>
<dbReference type="Gene3D" id="1.10.287.950">
    <property type="entry name" value="Methyl-accepting chemotaxis protein"/>
    <property type="match status" value="1"/>
</dbReference>
<comment type="similarity">
    <text evidence="3">Belongs to the methyl-accepting chemotaxis (MCP) protein family.</text>
</comment>
<dbReference type="PANTHER" id="PTHR32089">
    <property type="entry name" value="METHYL-ACCEPTING CHEMOTAXIS PROTEIN MCPB"/>
    <property type="match status" value="1"/>
</dbReference>
<dbReference type="PRINTS" id="PR00260">
    <property type="entry name" value="CHEMTRNSDUCR"/>
</dbReference>
<organism evidence="8 9">
    <name type="scientific">Thalassolituus maritimus</name>
    <dbReference type="NCBI Taxonomy" id="484498"/>
    <lineage>
        <taxon>Bacteria</taxon>
        <taxon>Pseudomonadati</taxon>
        <taxon>Pseudomonadota</taxon>
        <taxon>Gammaproteobacteria</taxon>
        <taxon>Oceanospirillales</taxon>
        <taxon>Oceanospirillaceae</taxon>
        <taxon>Thalassolituus</taxon>
    </lineage>
</organism>
<dbReference type="Gene3D" id="3.30.450.20">
    <property type="entry name" value="PAS domain"/>
    <property type="match status" value="1"/>
</dbReference>
<feature type="domain" description="Methyl-accepting transducer" evidence="6">
    <location>
        <begin position="247"/>
        <end position="483"/>
    </location>
</feature>
<feature type="domain" description="PAS" evidence="7">
    <location>
        <begin position="25"/>
        <end position="60"/>
    </location>
</feature>
<dbReference type="SMART" id="SM00091">
    <property type="entry name" value="PAS"/>
    <property type="match status" value="1"/>
</dbReference>
<evidence type="ECO:0000259" key="6">
    <source>
        <dbReference type="PROSITE" id="PS50111"/>
    </source>
</evidence>
<evidence type="ECO:0000313" key="8">
    <source>
        <dbReference type="EMBL" id="GAA6145814.1"/>
    </source>
</evidence>
<gene>
    <name evidence="8" type="ORF">NBRC116585_19320</name>
</gene>
<accession>A0ABQ0A0A0</accession>
<sequence length="518" mass="55845">MRKNLPVTEQERTFPAEQKLISSTDLKGKIIHCNDAFVDISGYSRDELIGQPHNLVRHPDMPVEAFTSMWADLKSGRPWMGLVKNRCKNGDYYWVSAYVTPVIAGGNVVGFESVRTSPDRAMVKRAEAVYRDLREGTLQRKQALRNATNYLVLPILAMTVMAAGYALHGIDGAIEGAGLSAIGAMAFLLSRYRKRIGQLSAQASAHFNDSLAAKVYHNRSDETGRIAMALTSQEARLDTILTRIQDAASAMSEKTREGLSKSLNAHAQIEKQQEESQRIALSMREVSSVIDATTKNIRETAVNSLQVQDLAKSGSVLATSTHDAIENLNSITEKVTETVRVIETETSRISNAAAVIEDIAEQTNLLALNAAIESARAGEQGRGFAVVADEVRTLAQKTQTTTSDIHSVIQDLSGSVSAAVSMAAGGSESASDGLAKVNEMEVMLKSISAAVDDIARVSDTMAESASRQADITNDMTNQVATVTDLAAGSLDQSSDAADAMKHIGEQATGLRDLVQRFR</sequence>
<dbReference type="CDD" id="cd00130">
    <property type="entry name" value="PAS"/>
    <property type="match status" value="1"/>
</dbReference>
<keyword evidence="2 4" id="KW-0807">Transducer</keyword>
<protein>
    <submittedName>
        <fullName evidence="8">Methyl-accepting chemotaxis protein</fullName>
    </submittedName>
</protein>
<name>A0ABQ0A0A0_9GAMM</name>
<dbReference type="InterPro" id="IPR004089">
    <property type="entry name" value="MCPsignal_dom"/>
</dbReference>
<proteinExistence type="inferred from homology"/>
<dbReference type="NCBIfam" id="TIGR00229">
    <property type="entry name" value="sensory_box"/>
    <property type="match status" value="1"/>
</dbReference>